<organism evidence="5 6">
    <name type="scientific">Mucilaginibacter litoreus</name>
    <dbReference type="NCBI Taxonomy" id="1048221"/>
    <lineage>
        <taxon>Bacteria</taxon>
        <taxon>Pseudomonadati</taxon>
        <taxon>Bacteroidota</taxon>
        <taxon>Sphingobacteriia</taxon>
        <taxon>Sphingobacteriales</taxon>
        <taxon>Sphingobacteriaceae</taxon>
        <taxon>Mucilaginibacter</taxon>
    </lineage>
</organism>
<sequence>MINEIPGVNMADLRLKGFRVHALQASQELPLRRGRRDFYKMGLVNGDMTVQYGGELLELKGTVLFFVNPKVPHSVVSRVNRTSGYACLFTEAFMNSRELHDSPLFRAGDNPVIPLDSAQSVFMDSIFRKMLKVYQEDYPYKSDLIRNCISVVLHEALQIQPPRQSAAFQSGAGRVAHMFLDLLERQFPIERPNDPLRMRNPQQFAERLSLHVNYLNRAVKSVTGQPTSVHIAARIAAEAKALLHHTDWSVADIAYALGFEYPAYFNNFFKRLTGTTPNAFRKV</sequence>
<evidence type="ECO:0000256" key="1">
    <source>
        <dbReference type="ARBA" id="ARBA00023015"/>
    </source>
</evidence>
<dbReference type="InterPro" id="IPR020449">
    <property type="entry name" value="Tscrpt_reg_AraC-type_HTH"/>
</dbReference>
<evidence type="ECO:0000256" key="2">
    <source>
        <dbReference type="ARBA" id="ARBA00023125"/>
    </source>
</evidence>
<dbReference type="PANTHER" id="PTHR43280:SF32">
    <property type="entry name" value="TRANSCRIPTIONAL REGULATORY PROTEIN"/>
    <property type="match status" value="1"/>
</dbReference>
<dbReference type="RefSeq" id="WP_377115968.1">
    <property type="nucleotide sequence ID" value="NZ_JBHTHZ010000012.1"/>
</dbReference>
<dbReference type="PANTHER" id="PTHR43280">
    <property type="entry name" value="ARAC-FAMILY TRANSCRIPTIONAL REGULATOR"/>
    <property type="match status" value="1"/>
</dbReference>
<dbReference type="EMBL" id="JBHTHZ010000012">
    <property type="protein sequence ID" value="MFD0794533.1"/>
    <property type="molecule type" value="Genomic_DNA"/>
</dbReference>
<dbReference type="PROSITE" id="PS01124">
    <property type="entry name" value="HTH_ARAC_FAMILY_2"/>
    <property type="match status" value="1"/>
</dbReference>
<keyword evidence="6" id="KW-1185">Reference proteome</keyword>
<dbReference type="PRINTS" id="PR00032">
    <property type="entry name" value="HTHARAC"/>
</dbReference>
<dbReference type="Pfam" id="PF12833">
    <property type="entry name" value="HTH_18"/>
    <property type="match status" value="1"/>
</dbReference>
<gene>
    <name evidence="5" type="ORF">ACFQZX_12980</name>
</gene>
<name>A0ABW3AUV0_9SPHI</name>
<keyword evidence="3" id="KW-0804">Transcription</keyword>
<feature type="domain" description="HTH araC/xylS-type" evidence="4">
    <location>
        <begin position="202"/>
        <end position="283"/>
    </location>
</feature>
<accession>A0ABW3AUV0</accession>
<dbReference type="SUPFAM" id="SSF51215">
    <property type="entry name" value="Regulatory protein AraC"/>
    <property type="match status" value="1"/>
</dbReference>
<evidence type="ECO:0000313" key="6">
    <source>
        <dbReference type="Proteomes" id="UP001597010"/>
    </source>
</evidence>
<dbReference type="SMART" id="SM00342">
    <property type="entry name" value="HTH_ARAC"/>
    <property type="match status" value="1"/>
</dbReference>
<dbReference type="Proteomes" id="UP001597010">
    <property type="component" value="Unassembled WGS sequence"/>
</dbReference>
<reference evidence="6" key="1">
    <citation type="journal article" date="2019" name="Int. J. Syst. Evol. Microbiol.">
        <title>The Global Catalogue of Microorganisms (GCM) 10K type strain sequencing project: providing services to taxonomists for standard genome sequencing and annotation.</title>
        <authorList>
            <consortium name="The Broad Institute Genomics Platform"/>
            <consortium name="The Broad Institute Genome Sequencing Center for Infectious Disease"/>
            <person name="Wu L."/>
            <person name="Ma J."/>
        </authorList>
    </citation>
    <scope>NUCLEOTIDE SEQUENCE [LARGE SCALE GENOMIC DNA]</scope>
    <source>
        <strain evidence="6">CCUG 61484</strain>
    </source>
</reference>
<dbReference type="InterPro" id="IPR037923">
    <property type="entry name" value="HTH-like"/>
</dbReference>
<evidence type="ECO:0000313" key="5">
    <source>
        <dbReference type="EMBL" id="MFD0794533.1"/>
    </source>
</evidence>
<comment type="caution">
    <text evidence="5">The sequence shown here is derived from an EMBL/GenBank/DDBJ whole genome shotgun (WGS) entry which is preliminary data.</text>
</comment>
<keyword evidence="2" id="KW-0238">DNA-binding</keyword>
<dbReference type="InterPro" id="IPR018060">
    <property type="entry name" value="HTH_AraC"/>
</dbReference>
<dbReference type="Gene3D" id="1.10.10.60">
    <property type="entry name" value="Homeodomain-like"/>
    <property type="match status" value="1"/>
</dbReference>
<evidence type="ECO:0000256" key="3">
    <source>
        <dbReference type="ARBA" id="ARBA00023163"/>
    </source>
</evidence>
<proteinExistence type="predicted"/>
<dbReference type="SUPFAM" id="SSF46689">
    <property type="entry name" value="Homeodomain-like"/>
    <property type="match status" value="1"/>
</dbReference>
<keyword evidence="1" id="KW-0805">Transcription regulation</keyword>
<dbReference type="InterPro" id="IPR009057">
    <property type="entry name" value="Homeodomain-like_sf"/>
</dbReference>
<protein>
    <submittedName>
        <fullName evidence="5">Helix-turn-helix domain-containing protein</fullName>
    </submittedName>
</protein>
<evidence type="ECO:0000259" key="4">
    <source>
        <dbReference type="PROSITE" id="PS01124"/>
    </source>
</evidence>